<feature type="domain" description="UBA" evidence="2">
    <location>
        <begin position="401"/>
        <end position="441"/>
    </location>
</feature>
<dbReference type="Gene3D" id="3.10.20.90">
    <property type="entry name" value="Phosphatidylinositol 3-kinase Catalytic Subunit, Chain A, domain 1"/>
    <property type="match status" value="1"/>
</dbReference>
<dbReference type="SMART" id="SM00165">
    <property type="entry name" value="UBA"/>
    <property type="match status" value="3"/>
</dbReference>
<feature type="compositionally biased region" description="Acidic residues" evidence="1">
    <location>
        <begin position="612"/>
        <end position="622"/>
    </location>
</feature>
<dbReference type="SUPFAM" id="SSF54236">
    <property type="entry name" value="Ubiquitin-like"/>
    <property type="match status" value="1"/>
</dbReference>
<dbReference type="CDD" id="cd14291">
    <property type="entry name" value="UBA1_NUB1_like"/>
    <property type="match status" value="1"/>
</dbReference>
<dbReference type="Pfam" id="PF09409">
    <property type="entry name" value="PUB"/>
    <property type="match status" value="1"/>
</dbReference>
<gene>
    <name evidence="4" type="ORF">EGYM00163_LOCUS52328</name>
</gene>
<dbReference type="PROSITE" id="PS50030">
    <property type="entry name" value="UBA"/>
    <property type="match status" value="3"/>
</dbReference>
<reference evidence="4" key="1">
    <citation type="submission" date="2021-01" db="EMBL/GenBank/DDBJ databases">
        <authorList>
            <person name="Corre E."/>
            <person name="Pelletier E."/>
            <person name="Niang G."/>
            <person name="Scheremetjew M."/>
            <person name="Finn R."/>
            <person name="Kale V."/>
            <person name="Holt S."/>
            <person name="Cochrane G."/>
            <person name="Meng A."/>
            <person name="Brown T."/>
            <person name="Cohen L."/>
        </authorList>
    </citation>
    <scope>NUCLEOTIDE SEQUENCE</scope>
    <source>
        <strain evidence="4">CCMP1594</strain>
    </source>
</reference>
<feature type="domain" description="UBA" evidence="2">
    <location>
        <begin position="468"/>
        <end position="513"/>
    </location>
</feature>
<name>A0A7S4GQB8_9EUGL</name>
<feature type="region of interest" description="Disordered" evidence="1">
    <location>
        <begin position="574"/>
        <end position="639"/>
    </location>
</feature>
<feature type="compositionally biased region" description="Polar residues" evidence="1">
    <location>
        <begin position="574"/>
        <end position="603"/>
    </location>
</feature>
<evidence type="ECO:0000313" key="4">
    <source>
        <dbReference type="EMBL" id="CAE0843431.1"/>
    </source>
</evidence>
<evidence type="ECO:0008006" key="5">
    <source>
        <dbReference type="Google" id="ProtNLM"/>
    </source>
</evidence>
<protein>
    <recommendedName>
        <fullName evidence="5">UBA domain-containing protein</fullName>
    </recommendedName>
</protein>
<evidence type="ECO:0000256" key="1">
    <source>
        <dbReference type="SAM" id="MobiDB-lite"/>
    </source>
</evidence>
<sequence length="690" mass="77894">MEECCPTECCPTAPTAPVLAAVALMLTEAGYNKLSVSVDTFCKIVNNIISHPTEPKYRRIRLANPTFQEKLWSSIGGPELLQAVGFKVVDDGQYVEMGQGDLDLQTLKRAVEEVRQEFRTKALISVSLREFVTRGQAYVDSIQISGAQTALQLKNLVAERSGFNVQLMKLVHQGNVLEDDIPLASQLKCDSGEAKILITKWASLEDRQKALELQQRTSRLEMIVRAAEEMALRGYDEQYFELMDQHGTPMKLPEDQRQALMVGMALHGKGNAFWRQQDPHLALGCLVEADKRFRRCPEKLLQVMDNYGFIHLDIVWIYVLLADPSFLDHAALHLRLAEEFLRRSHGHGLEKLKQGVEQHVDVGVLYLRLHIAQAVLAHLTGKRGEAVLKIEQAMRELSQLKVKDDDVSKLMEMGYSCRESHRALRACQQSIAAAVEFINNQREMKERQRQKELQDRMDRQEAKRYGQTVNNNFIEMAVLRTLEEFGFSRELVVEALQQTDNNQGQSLELLMQSPEILETAILERRSKKEEEERQLKTLLELGYAEAEAQVALTSHGYNVQRAVEVLSQRQLQQAQAMMEASTSAPMDESASSGPSNEDYTENGSSPAVSSEPEPELSADEAMELDKMEQEHTEEEEKAKVDMTIAEELLGESWLQDGGEFMDSDLCLEETVVMQYQALIESGSQSCTLSL</sequence>
<evidence type="ECO:0000259" key="3">
    <source>
        <dbReference type="PROSITE" id="PS50053"/>
    </source>
</evidence>
<dbReference type="Gene3D" id="1.10.8.10">
    <property type="entry name" value="DNA helicase RuvA subunit, C-terminal domain"/>
    <property type="match status" value="3"/>
</dbReference>
<dbReference type="InterPro" id="IPR015940">
    <property type="entry name" value="UBA"/>
</dbReference>
<dbReference type="SUPFAM" id="SSF143503">
    <property type="entry name" value="PUG domain-like"/>
    <property type="match status" value="1"/>
</dbReference>
<dbReference type="InterPro" id="IPR039749">
    <property type="entry name" value="NUB1"/>
</dbReference>
<dbReference type="EMBL" id="HBJA01152899">
    <property type="protein sequence ID" value="CAE0843431.1"/>
    <property type="molecule type" value="Transcribed_RNA"/>
</dbReference>
<feature type="compositionally biased region" description="Basic and acidic residues" evidence="1">
    <location>
        <begin position="623"/>
        <end position="639"/>
    </location>
</feature>
<dbReference type="InterPro" id="IPR029071">
    <property type="entry name" value="Ubiquitin-like_domsf"/>
</dbReference>
<dbReference type="SMART" id="SM00580">
    <property type="entry name" value="PUG"/>
    <property type="match status" value="1"/>
</dbReference>
<dbReference type="Gene3D" id="1.20.58.2190">
    <property type="match status" value="1"/>
</dbReference>
<dbReference type="SUPFAM" id="SSF46934">
    <property type="entry name" value="UBA-like"/>
    <property type="match status" value="3"/>
</dbReference>
<proteinExistence type="predicted"/>
<evidence type="ECO:0000259" key="2">
    <source>
        <dbReference type="PROSITE" id="PS50030"/>
    </source>
</evidence>
<dbReference type="AlphaFoldDB" id="A0A7S4GQB8"/>
<feature type="domain" description="Ubiquitin-like" evidence="3">
    <location>
        <begin position="124"/>
        <end position="185"/>
    </location>
</feature>
<dbReference type="InterPro" id="IPR009060">
    <property type="entry name" value="UBA-like_sf"/>
</dbReference>
<dbReference type="PANTHER" id="PTHR12948">
    <property type="entry name" value="NEDD8 ULTIMATE BUSTER-1 BS4 PROTEIN"/>
    <property type="match status" value="1"/>
</dbReference>
<dbReference type="CDD" id="cd09212">
    <property type="entry name" value="PUB"/>
    <property type="match status" value="1"/>
</dbReference>
<organism evidence="4">
    <name type="scientific">Eutreptiella gymnastica</name>
    <dbReference type="NCBI Taxonomy" id="73025"/>
    <lineage>
        <taxon>Eukaryota</taxon>
        <taxon>Discoba</taxon>
        <taxon>Euglenozoa</taxon>
        <taxon>Euglenida</taxon>
        <taxon>Spirocuta</taxon>
        <taxon>Euglenophyceae</taxon>
        <taxon>Eutreptiales</taxon>
        <taxon>Eutreptiaceae</taxon>
        <taxon>Eutreptiella</taxon>
    </lineage>
</organism>
<dbReference type="GO" id="GO:2000058">
    <property type="term" value="P:regulation of ubiquitin-dependent protein catabolic process"/>
    <property type="evidence" value="ECO:0007669"/>
    <property type="project" value="TreeGrafter"/>
</dbReference>
<dbReference type="PANTHER" id="PTHR12948:SF3">
    <property type="entry name" value="NEDD8 ULTIMATE BUSTER 1"/>
    <property type="match status" value="1"/>
</dbReference>
<dbReference type="InterPro" id="IPR000626">
    <property type="entry name" value="Ubiquitin-like_dom"/>
</dbReference>
<dbReference type="InterPro" id="IPR036339">
    <property type="entry name" value="PUB-like_dom_sf"/>
</dbReference>
<accession>A0A7S4GQB8</accession>
<feature type="domain" description="UBA" evidence="2">
    <location>
        <begin position="529"/>
        <end position="569"/>
    </location>
</feature>
<dbReference type="PROSITE" id="PS50053">
    <property type="entry name" value="UBIQUITIN_2"/>
    <property type="match status" value="1"/>
</dbReference>
<dbReference type="InterPro" id="IPR018997">
    <property type="entry name" value="PUB_domain"/>
</dbReference>
<dbReference type="Pfam" id="PF00627">
    <property type="entry name" value="UBA"/>
    <property type="match status" value="3"/>
</dbReference>